<evidence type="ECO:0000313" key="3">
    <source>
        <dbReference type="Proteomes" id="UP001268036"/>
    </source>
</evidence>
<keyword evidence="1" id="KW-0732">Signal</keyword>
<dbReference type="SUPFAM" id="SSF53850">
    <property type="entry name" value="Periplasmic binding protein-like II"/>
    <property type="match status" value="1"/>
</dbReference>
<sequence>MKPLLLLALLGLLGSAVQAATVRAVTEDTSFTRVVDGRVTGPATAVVERTLAAAGIQDYRLELYPWARALDLAQHEPGVLIYLIARTPARETQLQWVGEIMRLRYYFYRLASRDEVRIERLDDARAYRLGVLRDDVRHQYLQQLGFQRLVVSGQQQDNVSRLFNGQVDAVLLPEMSAAHYCQAAGSACPGLQRLAALEELDTPLYMAFGPTTPAPLVERLRDAFAKLKASGEVARLLVLPSDR</sequence>
<reference evidence="2" key="1">
    <citation type="submission" date="2023-08" db="EMBL/GenBank/DDBJ databases">
        <title>Functional and genomic diversity of the sorghum phyllosphere microbiome.</title>
        <authorList>
            <person name="Shade A."/>
        </authorList>
    </citation>
    <scope>NUCLEOTIDE SEQUENCE</scope>
    <source>
        <strain evidence="2">SORGH_AS_0201</strain>
    </source>
</reference>
<dbReference type="RefSeq" id="WP_309757762.1">
    <property type="nucleotide sequence ID" value="NZ_JAVJAF010000001.1"/>
</dbReference>
<dbReference type="Proteomes" id="UP001268036">
    <property type="component" value="Unassembled WGS sequence"/>
</dbReference>
<evidence type="ECO:0000313" key="2">
    <source>
        <dbReference type="EMBL" id="MDR6234206.1"/>
    </source>
</evidence>
<dbReference type="PANTHER" id="PTHR38834:SF3">
    <property type="entry name" value="SOLUTE-BINDING PROTEIN FAMILY 3_N-TERMINAL DOMAIN-CONTAINING PROTEIN"/>
    <property type="match status" value="1"/>
</dbReference>
<evidence type="ECO:0000256" key="1">
    <source>
        <dbReference type="SAM" id="SignalP"/>
    </source>
</evidence>
<proteinExistence type="predicted"/>
<dbReference type="EMBL" id="JAVJAF010000001">
    <property type="protein sequence ID" value="MDR6234206.1"/>
    <property type="molecule type" value="Genomic_DNA"/>
</dbReference>
<feature type="signal peptide" evidence="1">
    <location>
        <begin position="1"/>
        <end position="19"/>
    </location>
</feature>
<dbReference type="PANTHER" id="PTHR38834">
    <property type="entry name" value="PERIPLASMIC SUBSTRATE BINDING PROTEIN FAMILY 3"/>
    <property type="match status" value="1"/>
</dbReference>
<dbReference type="Gene3D" id="3.40.190.10">
    <property type="entry name" value="Periplasmic binding protein-like II"/>
    <property type="match status" value="2"/>
</dbReference>
<feature type="chain" id="PRO_5042567238" evidence="1">
    <location>
        <begin position="20"/>
        <end position="243"/>
    </location>
</feature>
<name>A0AAJ2EX82_9PSED</name>
<dbReference type="AlphaFoldDB" id="A0AAJ2EX82"/>
<comment type="caution">
    <text evidence="2">The sequence shown here is derived from an EMBL/GenBank/DDBJ whole genome shotgun (WGS) entry which is preliminary data.</text>
</comment>
<organism evidence="2 3">
    <name type="scientific">Pseudomonas oryzihabitans</name>
    <dbReference type="NCBI Taxonomy" id="47885"/>
    <lineage>
        <taxon>Bacteria</taxon>
        <taxon>Pseudomonadati</taxon>
        <taxon>Pseudomonadota</taxon>
        <taxon>Gammaproteobacteria</taxon>
        <taxon>Pseudomonadales</taxon>
        <taxon>Pseudomonadaceae</taxon>
        <taxon>Pseudomonas</taxon>
    </lineage>
</organism>
<gene>
    <name evidence="2" type="ORF">QE440_001947</name>
</gene>
<accession>A0AAJ2EX82</accession>
<protein>
    <submittedName>
        <fullName evidence="2">Polar amino acid transport system substrate-binding protein</fullName>
    </submittedName>
</protein>